<keyword evidence="1" id="KW-0805">Transcription regulation</keyword>
<dbReference type="SUPFAM" id="SSF46785">
    <property type="entry name" value="Winged helix' DNA-binding domain"/>
    <property type="match status" value="1"/>
</dbReference>
<accession>A0A7X2NF48</accession>
<dbReference type="EMBL" id="VUMO01000002">
    <property type="protein sequence ID" value="MSS19338.1"/>
    <property type="molecule type" value="Genomic_DNA"/>
</dbReference>
<evidence type="ECO:0000313" key="5">
    <source>
        <dbReference type="EMBL" id="MSS19338.1"/>
    </source>
</evidence>
<evidence type="ECO:0000256" key="3">
    <source>
        <dbReference type="ARBA" id="ARBA00023163"/>
    </source>
</evidence>
<dbReference type="PANTHER" id="PTHR42756">
    <property type="entry name" value="TRANSCRIPTIONAL REGULATOR, MARR"/>
    <property type="match status" value="1"/>
</dbReference>
<dbReference type="InterPro" id="IPR036390">
    <property type="entry name" value="WH_DNA-bd_sf"/>
</dbReference>
<dbReference type="GO" id="GO:0003677">
    <property type="term" value="F:DNA binding"/>
    <property type="evidence" value="ECO:0007669"/>
    <property type="project" value="UniProtKB-KW"/>
</dbReference>
<dbReference type="SMART" id="SM00347">
    <property type="entry name" value="HTH_MARR"/>
    <property type="match status" value="1"/>
</dbReference>
<dbReference type="GO" id="GO:0003700">
    <property type="term" value="F:DNA-binding transcription factor activity"/>
    <property type="evidence" value="ECO:0007669"/>
    <property type="project" value="InterPro"/>
</dbReference>
<feature type="domain" description="HTH marR-type" evidence="4">
    <location>
        <begin position="1"/>
        <end position="135"/>
    </location>
</feature>
<dbReference type="PRINTS" id="PR00598">
    <property type="entry name" value="HTHMARR"/>
</dbReference>
<dbReference type="PROSITE" id="PS50995">
    <property type="entry name" value="HTH_MARR_2"/>
    <property type="match status" value="1"/>
</dbReference>
<dbReference type="PANTHER" id="PTHR42756:SF1">
    <property type="entry name" value="TRANSCRIPTIONAL REPRESSOR OF EMRAB OPERON"/>
    <property type="match status" value="1"/>
</dbReference>
<keyword evidence="3" id="KW-0804">Transcription</keyword>
<evidence type="ECO:0000313" key="6">
    <source>
        <dbReference type="Proteomes" id="UP000461754"/>
    </source>
</evidence>
<dbReference type="Gene3D" id="1.10.10.10">
    <property type="entry name" value="Winged helix-like DNA-binding domain superfamily/Winged helix DNA-binding domain"/>
    <property type="match status" value="1"/>
</dbReference>
<gene>
    <name evidence="5" type="ORF">FYJ52_02780</name>
</gene>
<dbReference type="InterPro" id="IPR000835">
    <property type="entry name" value="HTH_MarR-typ"/>
</dbReference>
<reference evidence="5 6" key="1">
    <citation type="submission" date="2019-08" db="EMBL/GenBank/DDBJ databases">
        <title>In-depth cultivation of the pig gut microbiome towards novel bacterial diversity and tailored functional studies.</title>
        <authorList>
            <person name="Wylensek D."/>
            <person name="Hitch T.C.A."/>
            <person name="Clavel T."/>
        </authorList>
    </citation>
    <scope>NUCLEOTIDE SEQUENCE [LARGE SCALE GENOMIC DNA]</scope>
    <source>
        <strain evidence="5 6">RF-744-FAT-4</strain>
    </source>
</reference>
<keyword evidence="6" id="KW-1185">Reference proteome</keyword>
<dbReference type="Pfam" id="PF01047">
    <property type="entry name" value="MarR"/>
    <property type="match status" value="1"/>
</dbReference>
<evidence type="ECO:0000256" key="1">
    <source>
        <dbReference type="ARBA" id="ARBA00023015"/>
    </source>
</evidence>
<comment type="caution">
    <text evidence="5">The sequence shown here is derived from an EMBL/GenBank/DDBJ whole genome shotgun (WGS) entry which is preliminary data.</text>
</comment>
<evidence type="ECO:0000256" key="2">
    <source>
        <dbReference type="ARBA" id="ARBA00023125"/>
    </source>
</evidence>
<keyword evidence="2" id="KW-0238">DNA-binding</keyword>
<dbReference type="AlphaFoldDB" id="A0A7X2NF48"/>
<evidence type="ECO:0000259" key="4">
    <source>
        <dbReference type="PROSITE" id="PS50995"/>
    </source>
</evidence>
<dbReference type="InterPro" id="IPR036388">
    <property type="entry name" value="WH-like_DNA-bd_sf"/>
</dbReference>
<organism evidence="5 6">
    <name type="scientific">Pseudoramibacter porci</name>
    <dbReference type="NCBI Taxonomy" id="2606631"/>
    <lineage>
        <taxon>Bacteria</taxon>
        <taxon>Bacillati</taxon>
        <taxon>Bacillota</taxon>
        <taxon>Clostridia</taxon>
        <taxon>Eubacteriales</taxon>
        <taxon>Eubacteriaceae</taxon>
        <taxon>Pseudoramibacter</taxon>
    </lineage>
</organism>
<sequence length="145" mass="17005">MFTEPLAEIYRKLRLYFYREVALQSSQNTLTFSESFCLEAIYSLGEPTINTFAQFMNISSPNATYKVNSLVQKGYLKKVRSAEDRREYHLVVTDKFSTFHEINTRGYEKTMERICHTFTEEELATLDQFMNRINDELVESPPLTS</sequence>
<dbReference type="RefSeq" id="WP_154575735.1">
    <property type="nucleotide sequence ID" value="NZ_VUMO01000002.1"/>
</dbReference>
<name>A0A7X2NF48_9FIRM</name>
<protein>
    <submittedName>
        <fullName evidence="5">MarR family transcriptional regulator</fullName>
    </submittedName>
</protein>
<proteinExistence type="predicted"/>
<dbReference type="Proteomes" id="UP000461754">
    <property type="component" value="Unassembled WGS sequence"/>
</dbReference>